<organism evidence="1">
    <name type="scientific">Pseudomonas tritici</name>
    <dbReference type="NCBI Taxonomy" id="2745518"/>
    <lineage>
        <taxon>Bacteria</taxon>
        <taxon>Pseudomonadati</taxon>
        <taxon>Pseudomonadota</taxon>
        <taxon>Gammaproteobacteria</taxon>
        <taxon>Pseudomonadales</taxon>
        <taxon>Pseudomonadaceae</taxon>
        <taxon>Pseudomonas</taxon>
    </lineage>
</organism>
<dbReference type="Proteomes" id="UP000615613">
    <property type="component" value="Chromosome"/>
</dbReference>
<dbReference type="EMBL" id="JABWQF010000001">
    <property type="protein sequence ID" value="MBC3289904.1"/>
    <property type="molecule type" value="Genomic_DNA"/>
</dbReference>
<keyword evidence="3" id="KW-1185">Reference proteome</keyword>
<accession>A0A8H9YK12</accession>
<dbReference type="EMBL" id="CP077084">
    <property type="protein sequence ID" value="QXH86671.1"/>
    <property type="molecule type" value="Genomic_DNA"/>
</dbReference>
<evidence type="ECO:0000313" key="1">
    <source>
        <dbReference type="EMBL" id="MBC3289904.1"/>
    </source>
</evidence>
<evidence type="ECO:0000313" key="2">
    <source>
        <dbReference type="EMBL" id="QXH86671.1"/>
    </source>
</evidence>
<evidence type="ECO:0000313" key="3">
    <source>
        <dbReference type="Proteomes" id="UP000615613"/>
    </source>
</evidence>
<gene>
    <name evidence="1" type="ORF">HU722_00055</name>
    <name evidence="2" type="ORF">HU722_0020610</name>
</gene>
<name>A0A8H9YK12_9PSED</name>
<protein>
    <submittedName>
        <fullName evidence="1">Uncharacterized protein</fullName>
    </submittedName>
</protein>
<sequence>MLENHVVTEEEAQSGFCFLLGILRAWLAENDDYSSVTTGVGIIYSDVEATAPEDPRISRLPGNAQLSRRATANLRVREPELTLYAPTIREAVYVEGKGYLINPANTVNGAHVVVAYDGIKPGDKVCVELAGTPGPGTPVLACQVVQQGETSLLFGVPASAISANFGKPIKVSYTVLRGSVWPSSELLARVLEPTGLSGIDVDEKTGGKICLNTFPGDATVRVSIWDYIALGQTVCLWITGELGDGSPFHWDILTAETVKPEWVTAGVSAALIRDELEKLADCQVFQIHFSVSFSGSTQMEDAIAFLPLSLEMVQKDLELVAPSVREAVGNLLTVWNGRDGVTVRVAYDGMCDRHTIALCWEQAGGCLALAPQPGDSVAGYVDFHIPRAAVIHGIGKTVPIRFSVVSRCKHVTSPDLELEISVPVRLPTPVVPQATPPATQGGILDLASFLGDASITVSAWWFALAGHHAWLKCTGTNKDGSPRTFYAVQGRRLTHDEVLNGLAAPLIRAELDGLKHDSSLTVTCLVASDGSEHESGATIFPALKLTIKRPLICGIERFESLPLGTFGVGGSVQTSLMKITFASGSGVAGIVTYANDEFYSGKHFVMCENVDNQVPPQLHRIDFVRPLESVKFAWAWKQQPATVVYYDEGGKVITSVDYPDDWRGGFWVEHVTEPGTAISWLTILVRDYSFIDNFHACYRD</sequence>
<proteinExistence type="predicted"/>
<dbReference type="AlphaFoldDB" id="A0A8H9YK12"/>
<dbReference type="KEGG" id="ptrt:HU722_0020610"/>
<reference evidence="2" key="2">
    <citation type="submission" date="2021-06" db="EMBL/GenBank/DDBJ databases">
        <title>Updating the genus Pseudomonas: Description of 43 new species and partition of the Pseudomonas putida group.</title>
        <authorList>
            <person name="Girard L."/>
            <person name="Lood C."/>
            <person name="Vandamme P."/>
            <person name="Rokni-Zadeh H."/>
            <person name="van Noort V."/>
            <person name="Hofte M."/>
            <person name="Lavigne R."/>
            <person name="De Mot R."/>
        </authorList>
    </citation>
    <scope>NUCLEOTIDE SEQUENCE</scope>
    <source>
        <strain evidence="2">SWRI145</strain>
    </source>
</reference>
<reference evidence="1" key="1">
    <citation type="journal article" date="2020" name="Microorganisms">
        <title>Reliable Identification of Environmental Pseudomonas Isolates Using the rpoD Gene.</title>
        <authorList>
            <consortium name="The Broad Institute Genome Sequencing Platform"/>
            <person name="Girard L."/>
            <person name="Lood C."/>
            <person name="Rokni-Zadeh H."/>
            <person name="van Noort V."/>
            <person name="Lavigne R."/>
            <person name="De Mot R."/>
        </authorList>
    </citation>
    <scope>NUCLEOTIDE SEQUENCE [LARGE SCALE GENOMIC DNA]</scope>
    <source>
        <strain evidence="1">SWRI145</strain>
    </source>
</reference>